<comment type="similarity">
    <text evidence="1">Belongs to the BlaI transcriptional regulatory family.</text>
</comment>
<dbReference type="Pfam" id="PF03965">
    <property type="entry name" value="Penicillinase_R"/>
    <property type="match status" value="1"/>
</dbReference>
<dbReference type="EMBL" id="JACCFW010000001">
    <property type="protein sequence ID" value="NYJ73171.1"/>
    <property type="molecule type" value="Genomic_DNA"/>
</dbReference>
<evidence type="ECO:0000256" key="3">
    <source>
        <dbReference type="ARBA" id="ARBA00023125"/>
    </source>
</evidence>
<keyword evidence="6" id="KW-1185">Reference proteome</keyword>
<dbReference type="GO" id="GO:0003677">
    <property type="term" value="F:DNA binding"/>
    <property type="evidence" value="ECO:0007669"/>
    <property type="project" value="UniProtKB-KW"/>
</dbReference>
<dbReference type="PIRSF" id="PIRSF019455">
    <property type="entry name" value="CopR_AtkY"/>
    <property type="match status" value="1"/>
</dbReference>
<sequence length="136" mass="14927">MPTSGRAELGELEGAVMSRLWDAPAGGTLSVREVFESLSRERELAYTTVMTVLDRLAKKGLADRVRDGRAWRYAAAATREEMTARALHQTLAALDGDERQATFAHFLGDASHADLAALRAELDRIESDAPKDDGRR</sequence>
<evidence type="ECO:0000256" key="1">
    <source>
        <dbReference type="ARBA" id="ARBA00011046"/>
    </source>
</evidence>
<protein>
    <submittedName>
        <fullName evidence="5">Putative transcriptional regulator</fullName>
    </submittedName>
</protein>
<dbReference type="InterPro" id="IPR005650">
    <property type="entry name" value="BlaI_family"/>
</dbReference>
<dbReference type="RefSeq" id="WP_179478259.1">
    <property type="nucleotide sequence ID" value="NZ_JACCFW010000001.1"/>
</dbReference>
<dbReference type="GO" id="GO:0045892">
    <property type="term" value="P:negative regulation of DNA-templated transcription"/>
    <property type="evidence" value="ECO:0007669"/>
    <property type="project" value="InterPro"/>
</dbReference>
<dbReference type="Proteomes" id="UP000571817">
    <property type="component" value="Unassembled WGS sequence"/>
</dbReference>
<dbReference type="Gene3D" id="6.10.140.850">
    <property type="match status" value="1"/>
</dbReference>
<evidence type="ECO:0000313" key="5">
    <source>
        <dbReference type="EMBL" id="NYJ73171.1"/>
    </source>
</evidence>
<comment type="caution">
    <text evidence="5">The sequence shown here is derived from an EMBL/GenBank/DDBJ whole genome shotgun (WGS) entry which is preliminary data.</text>
</comment>
<gene>
    <name evidence="5" type="ORF">HNR15_000134</name>
</gene>
<dbReference type="SUPFAM" id="SSF46785">
    <property type="entry name" value="Winged helix' DNA-binding domain"/>
    <property type="match status" value="1"/>
</dbReference>
<keyword evidence="4" id="KW-0804">Transcription</keyword>
<dbReference type="InterPro" id="IPR036390">
    <property type="entry name" value="WH_DNA-bd_sf"/>
</dbReference>
<dbReference type="Gene3D" id="1.10.10.10">
    <property type="entry name" value="Winged helix-like DNA-binding domain superfamily/Winged helix DNA-binding domain"/>
    <property type="match status" value="1"/>
</dbReference>
<evidence type="ECO:0000313" key="6">
    <source>
        <dbReference type="Proteomes" id="UP000571817"/>
    </source>
</evidence>
<dbReference type="InterPro" id="IPR036388">
    <property type="entry name" value="WH-like_DNA-bd_sf"/>
</dbReference>
<organism evidence="5 6">
    <name type="scientific">Allobranchiibius huperziae</name>
    <dbReference type="NCBI Taxonomy" id="1874116"/>
    <lineage>
        <taxon>Bacteria</taxon>
        <taxon>Bacillati</taxon>
        <taxon>Actinomycetota</taxon>
        <taxon>Actinomycetes</taxon>
        <taxon>Micrococcales</taxon>
        <taxon>Dermacoccaceae</taxon>
        <taxon>Allobranchiibius</taxon>
    </lineage>
</organism>
<accession>A0A853DE03</accession>
<evidence type="ECO:0000256" key="2">
    <source>
        <dbReference type="ARBA" id="ARBA00023015"/>
    </source>
</evidence>
<proteinExistence type="inferred from homology"/>
<evidence type="ECO:0000256" key="4">
    <source>
        <dbReference type="ARBA" id="ARBA00023163"/>
    </source>
</evidence>
<keyword evidence="2" id="KW-0805">Transcription regulation</keyword>
<name>A0A853DE03_9MICO</name>
<reference evidence="5 6" key="1">
    <citation type="submission" date="2020-07" db="EMBL/GenBank/DDBJ databases">
        <title>Sequencing the genomes of 1000 actinobacteria strains.</title>
        <authorList>
            <person name="Klenk H.-P."/>
        </authorList>
    </citation>
    <scope>NUCLEOTIDE SEQUENCE [LARGE SCALE GENOMIC DNA]</scope>
    <source>
        <strain evidence="5 6">DSM 29531</strain>
    </source>
</reference>
<keyword evidence="3" id="KW-0238">DNA-binding</keyword>
<dbReference type="AlphaFoldDB" id="A0A853DE03"/>